<protein>
    <submittedName>
        <fullName evidence="1">Uncharacterized protein</fullName>
    </submittedName>
</protein>
<accession>A0A176K4A6</accession>
<evidence type="ECO:0000313" key="1">
    <source>
        <dbReference type="EMBL" id="OAA31872.1"/>
    </source>
</evidence>
<keyword evidence="2" id="KW-1185">Reference proteome</keyword>
<reference evidence="1 2" key="1">
    <citation type="submission" date="2014-02" db="EMBL/GenBank/DDBJ databases">
        <title>Kosmotoga genome sequencing.</title>
        <authorList>
            <person name="Pollo S.M."/>
            <person name="Charchuk R."/>
            <person name="Nesbo C.L."/>
        </authorList>
    </citation>
    <scope>NUCLEOTIDE SEQUENCE [LARGE SCALE GENOMIC DNA]</scope>
    <source>
        <strain evidence="1 2">S304</strain>
    </source>
</reference>
<evidence type="ECO:0000313" key="2">
    <source>
        <dbReference type="Proteomes" id="UP000077339"/>
    </source>
</evidence>
<dbReference type="EMBL" id="JFHK01000002">
    <property type="protein sequence ID" value="OAA31872.1"/>
    <property type="molecule type" value="Genomic_DNA"/>
</dbReference>
<sequence length="287" mass="32688">MKQKLLALLITGLSVLIYAISLDDVVNNLISSSYEVTRVVRETGISSSFRVERVTKIGSYKLIKINSPFKNYVWLRGSLGEYVIINDIAFEPAIDLTDLEDQFIDLVSSKKYDLLLSLDLPIGYKFIIKKDLTTFEATFDEHLRLVKLRKSYPFYSMEINYQNYAVLSDKSSEELSQYIFGVKKIRAPLKLSREYLKQHFQWVAMDFSYNGLGSTYTLYFYSAAFGKIALYLLADADNTELLDTIQDMCANSPVSYATRKLGNVLAILIGSQALDLMDILDSLLKLK</sequence>
<proteinExistence type="predicted"/>
<comment type="caution">
    <text evidence="1">The sequence shown here is derived from an EMBL/GenBank/DDBJ whole genome shotgun (WGS) entry which is preliminary data.</text>
</comment>
<dbReference type="AlphaFoldDB" id="A0A176K4A6"/>
<organism evidence="1 2">
    <name type="scientific">Kosmotoga arenicorallina S304</name>
    <dbReference type="NCBI Taxonomy" id="1453497"/>
    <lineage>
        <taxon>Bacteria</taxon>
        <taxon>Thermotogati</taxon>
        <taxon>Thermotogota</taxon>
        <taxon>Thermotogae</taxon>
        <taxon>Kosmotogales</taxon>
        <taxon>Kosmotogaceae</taxon>
        <taxon>Kosmotoga</taxon>
    </lineage>
</organism>
<dbReference type="Proteomes" id="UP000077339">
    <property type="component" value="Unassembled WGS sequence"/>
</dbReference>
<dbReference type="OrthoDB" id="43588at2"/>
<name>A0A176K4A6_9BACT</name>
<gene>
    <name evidence="1" type="ORF">AT15_03340</name>
</gene>
<dbReference type="RefSeq" id="WP_068345533.1">
    <property type="nucleotide sequence ID" value="NZ_JFHK01000002.1"/>
</dbReference>
<dbReference type="STRING" id="1453497.AT15_03340"/>
<dbReference type="PATRIC" id="fig|1453497.3.peg.657"/>